<reference evidence="1" key="1">
    <citation type="submission" date="2021-06" db="EMBL/GenBank/DDBJ databases">
        <authorList>
            <person name="Kallberg Y."/>
            <person name="Tangrot J."/>
            <person name="Rosling A."/>
        </authorList>
    </citation>
    <scope>NUCLEOTIDE SEQUENCE</scope>
    <source>
        <strain evidence="1">AU212A</strain>
    </source>
</reference>
<sequence>MIEQLGNQMIELLDYDLNNELEENIFEFDEVVNKILPNKLIENDKYISYIIIDNDNDENKIKRYNRINAGGLNYPLAQLKECFEANSSYLHQRLDKGFKEFNCDNKHDDLTAILKKYRNWIQSVAKLNNKLQKQQLIWSLLLAIELIKLYLLKDLIHNQIDSFNKPVLPTFLIIQIVFKLAKIDLSIKANAAILKEKECVYFGSLLGESLWQSHILLKDNLPILENLHSLEQYAS</sequence>
<accession>A0ACA9L429</accession>
<comment type="caution">
    <text evidence="1">The sequence shown here is derived from an EMBL/GenBank/DDBJ whole genome shotgun (WGS) entry which is preliminary data.</text>
</comment>
<protein>
    <submittedName>
        <fullName evidence="1">11594_t:CDS:1</fullName>
    </submittedName>
</protein>
<evidence type="ECO:0000313" key="2">
    <source>
        <dbReference type="Proteomes" id="UP000789860"/>
    </source>
</evidence>
<feature type="non-terminal residue" evidence="1">
    <location>
        <position position="235"/>
    </location>
</feature>
<evidence type="ECO:0000313" key="1">
    <source>
        <dbReference type="EMBL" id="CAG8509178.1"/>
    </source>
</evidence>
<gene>
    <name evidence="1" type="ORF">SCALOS_LOCUS3579</name>
</gene>
<keyword evidence="2" id="KW-1185">Reference proteome</keyword>
<name>A0ACA9L429_9GLOM</name>
<proteinExistence type="predicted"/>
<dbReference type="EMBL" id="CAJVPM010004111">
    <property type="protein sequence ID" value="CAG8509178.1"/>
    <property type="molecule type" value="Genomic_DNA"/>
</dbReference>
<organism evidence="1 2">
    <name type="scientific">Scutellospora calospora</name>
    <dbReference type="NCBI Taxonomy" id="85575"/>
    <lineage>
        <taxon>Eukaryota</taxon>
        <taxon>Fungi</taxon>
        <taxon>Fungi incertae sedis</taxon>
        <taxon>Mucoromycota</taxon>
        <taxon>Glomeromycotina</taxon>
        <taxon>Glomeromycetes</taxon>
        <taxon>Diversisporales</taxon>
        <taxon>Gigasporaceae</taxon>
        <taxon>Scutellospora</taxon>
    </lineage>
</organism>
<dbReference type="Proteomes" id="UP000789860">
    <property type="component" value="Unassembled WGS sequence"/>
</dbReference>